<evidence type="ECO:0000313" key="1">
    <source>
        <dbReference type="EMBL" id="SCD19310.1"/>
    </source>
</evidence>
<evidence type="ECO:0000313" key="2">
    <source>
        <dbReference type="Proteomes" id="UP000187464"/>
    </source>
</evidence>
<dbReference type="STRING" id="1642647.PSM36_0480"/>
<dbReference type="RefSeq" id="WP_076928618.1">
    <property type="nucleotide sequence ID" value="NZ_LT605205.1"/>
</dbReference>
<protein>
    <submittedName>
        <fullName evidence="1">Uncharacterized protein</fullName>
    </submittedName>
</protein>
<keyword evidence="2" id="KW-1185">Reference proteome</keyword>
<organism evidence="1 2">
    <name type="scientific">Proteiniphilum saccharofermentans</name>
    <dbReference type="NCBI Taxonomy" id="1642647"/>
    <lineage>
        <taxon>Bacteria</taxon>
        <taxon>Pseudomonadati</taxon>
        <taxon>Bacteroidota</taxon>
        <taxon>Bacteroidia</taxon>
        <taxon>Bacteroidales</taxon>
        <taxon>Dysgonomonadaceae</taxon>
        <taxon>Proteiniphilum</taxon>
    </lineage>
</organism>
<accession>A0A1R3SWH5</accession>
<proteinExistence type="predicted"/>
<dbReference type="KEGG" id="psac:PSM36_0480"/>
<gene>
    <name evidence="1" type="ORF">PSM36_0480</name>
</gene>
<name>A0A1R3SWH5_9BACT</name>
<sequence length="234" mass="25898">MKVVMRVLLAVAIILLAYVSWRSIQGQIDFDAEVKKRDRAVIQRLVDIRTAQVALRAQSGSYTASFDTLIQFVKDGRIATVVKAGDLTEAQLEAGMTEVKAMQIINSGDEKAIKAAGLWDETKNAPQLVRDSIYSPAVQVLYPNRRNFIPDSLAFVPYGNGAKFEMGVDSLITASGYPIQVFEAKTHYSVYLGDLDQRLVDQKIQEVLDRPGNRYPGMQVGSLEVANNNAGNWE</sequence>
<dbReference type="Proteomes" id="UP000187464">
    <property type="component" value="Chromosome I"/>
</dbReference>
<dbReference type="EMBL" id="LT605205">
    <property type="protein sequence ID" value="SCD19310.1"/>
    <property type="molecule type" value="Genomic_DNA"/>
</dbReference>
<reference evidence="1 2" key="1">
    <citation type="submission" date="2016-08" db="EMBL/GenBank/DDBJ databases">
        <authorList>
            <person name="Seilhamer J.J."/>
        </authorList>
    </citation>
    <scope>NUCLEOTIDE SEQUENCE [LARGE SCALE GENOMIC DNA]</scope>
    <source>
        <strain evidence="1">M3/6</strain>
    </source>
</reference>
<dbReference type="AlphaFoldDB" id="A0A1R3SWH5"/>